<dbReference type="EMBL" id="PGTZ01000009">
    <property type="protein sequence ID" value="PJI91132.1"/>
    <property type="molecule type" value="Genomic_DNA"/>
</dbReference>
<evidence type="ECO:0000256" key="1">
    <source>
        <dbReference type="ARBA" id="ARBA00023015"/>
    </source>
</evidence>
<dbReference type="CDD" id="cd01392">
    <property type="entry name" value="HTH_LacI"/>
    <property type="match status" value="1"/>
</dbReference>
<name>A0A2M8WJP7_9MICO</name>
<dbReference type="SUPFAM" id="SSF47413">
    <property type="entry name" value="lambda repressor-like DNA-binding domains"/>
    <property type="match status" value="1"/>
</dbReference>
<gene>
    <name evidence="5" type="ORF">CLV34_2399</name>
</gene>
<dbReference type="InterPro" id="IPR028082">
    <property type="entry name" value="Peripla_BP_I"/>
</dbReference>
<dbReference type="GO" id="GO:0000976">
    <property type="term" value="F:transcription cis-regulatory region binding"/>
    <property type="evidence" value="ECO:0007669"/>
    <property type="project" value="TreeGrafter"/>
</dbReference>
<dbReference type="Gene3D" id="3.40.50.2300">
    <property type="match status" value="2"/>
</dbReference>
<dbReference type="AlphaFoldDB" id="A0A2M8WJP7"/>
<dbReference type="InterPro" id="IPR000843">
    <property type="entry name" value="HTH_LacI"/>
</dbReference>
<organism evidence="5 6">
    <name type="scientific">Luteimicrobium subarcticum</name>
    <dbReference type="NCBI Taxonomy" id="620910"/>
    <lineage>
        <taxon>Bacteria</taxon>
        <taxon>Bacillati</taxon>
        <taxon>Actinomycetota</taxon>
        <taxon>Actinomycetes</taxon>
        <taxon>Micrococcales</taxon>
        <taxon>Luteimicrobium</taxon>
    </lineage>
</organism>
<comment type="caution">
    <text evidence="5">The sequence shown here is derived from an EMBL/GenBank/DDBJ whole genome shotgun (WGS) entry which is preliminary data.</text>
</comment>
<dbReference type="GO" id="GO:0003700">
    <property type="term" value="F:DNA-binding transcription factor activity"/>
    <property type="evidence" value="ECO:0007669"/>
    <property type="project" value="TreeGrafter"/>
</dbReference>
<protein>
    <submittedName>
        <fullName evidence="5">LacI family transcriptional regulator</fullName>
    </submittedName>
</protein>
<dbReference type="PANTHER" id="PTHR30146:SF109">
    <property type="entry name" value="HTH-TYPE TRANSCRIPTIONAL REGULATOR GALS"/>
    <property type="match status" value="1"/>
</dbReference>
<reference evidence="5 6" key="1">
    <citation type="submission" date="2017-11" db="EMBL/GenBank/DDBJ databases">
        <title>Genomic Encyclopedia of Archaeal and Bacterial Type Strains, Phase II (KMG-II): From Individual Species to Whole Genera.</title>
        <authorList>
            <person name="Goeker M."/>
        </authorList>
    </citation>
    <scope>NUCLEOTIDE SEQUENCE [LARGE SCALE GENOMIC DNA]</scope>
    <source>
        <strain evidence="5 6">DSM 22413</strain>
    </source>
</reference>
<dbReference type="Gene3D" id="1.10.260.40">
    <property type="entry name" value="lambda repressor-like DNA-binding domains"/>
    <property type="match status" value="1"/>
</dbReference>
<dbReference type="Pfam" id="PF00532">
    <property type="entry name" value="Peripla_BP_1"/>
    <property type="match status" value="1"/>
</dbReference>
<keyword evidence="1" id="KW-0805">Transcription regulation</keyword>
<dbReference type="RefSeq" id="WP_100350513.1">
    <property type="nucleotide sequence ID" value="NZ_PGTZ01000009.1"/>
</dbReference>
<dbReference type="PROSITE" id="PS00356">
    <property type="entry name" value="HTH_LACI_1"/>
    <property type="match status" value="1"/>
</dbReference>
<keyword evidence="2" id="KW-0238">DNA-binding</keyword>
<dbReference type="OrthoDB" id="37081at2"/>
<accession>A0A2M8WJP7</accession>
<sequence>MTTRRRASVNDVARRAGVSVGTVSNVLNNPDKVATATRERVLAAIEELSFVRNVFARGLRAGEITTVGAILLDIRNPFFTELARGIESTLTPVDYTLMLADSDDDPDREAKYRGLFVEHGVVGLLVVPSAPDLEPYRALQARGVRVVLVDADSDDPAVSSVSVDDERGGALAAAHLVERGHRSITMINGPHTVRQAARRRTGVDRALVESGLEPAAVVDEITLVSLDAAGGDDAMTRLVADRGVPPAVFCVNDLVAIGVQRALRRIGGSGLLGQVDIVGYDDIEVARELAVPLTSVRQPAYEMGARAAELLLDAGSAAQHVVFAPELVVRASSTSRTV</sequence>
<evidence type="ECO:0000256" key="3">
    <source>
        <dbReference type="ARBA" id="ARBA00023163"/>
    </source>
</evidence>
<dbReference type="SUPFAM" id="SSF53822">
    <property type="entry name" value="Periplasmic binding protein-like I"/>
    <property type="match status" value="1"/>
</dbReference>
<dbReference type="Proteomes" id="UP000231586">
    <property type="component" value="Unassembled WGS sequence"/>
</dbReference>
<evidence type="ECO:0000313" key="5">
    <source>
        <dbReference type="EMBL" id="PJI91132.1"/>
    </source>
</evidence>
<keyword evidence="6" id="KW-1185">Reference proteome</keyword>
<feature type="domain" description="HTH lacI-type" evidence="4">
    <location>
        <begin position="7"/>
        <end position="61"/>
    </location>
</feature>
<dbReference type="SMART" id="SM00354">
    <property type="entry name" value="HTH_LACI"/>
    <property type="match status" value="1"/>
</dbReference>
<dbReference type="PROSITE" id="PS50932">
    <property type="entry name" value="HTH_LACI_2"/>
    <property type="match status" value="1"/>
</dbReference>
<dbReference type="InterPro" id="IPR010982">
    <property type="entry name" value="Lambda_DNA-bd_dom_sf"/>
</dbReference>
<evidence type="ECO:0000256" key="2">
    <source>
        <dbReference type="ARBA" id="ARBA00023125"/>
    </source>
</evidence>
<dbReference type="PANTHER" id="PTHR30146">
    <property type="entry name" value="LACI-RELATED TRANSCRIPTIONAL REPRESSOR"/>
    <property type="match status" value="1"/>
</dbReference>
<keyword evidence="3" id="KW-0804">Transcription</keyword>
<evidence type="ECO:0000259" key="4">
    <source>
        <dbReference type="PROSITE" id="PS50932"/>
    </source>
</evidence>
<evidence type="ECO:0000313" key="6">
    <source>
        <dbReference type="Proteomes" id="UP000231586"/>
    </source>
</evidence>
<proteinExistence type="predicted"/>
<dbReference type="Pfam" id="PF00356">
    <property type="entry name" value="LacI"/>
    <property type="match status" value="1"/>
</dbReference>
<dbReference type="InterPro" id="IPR001761">
    <property type="entry name" value="Peripla_BP/Lac1_sug-bd_dom"/>
</dbReference>